<dbReference type="Proteomes" id="UP000481153">
    <property type="component" value="Unassembled WGS sequence"/>
</dbReference>
<dbReference type="InterPro" id="IPR032675">
    <property type="entry name" value="LRR_dom_sf"/>
</dbReference>
<evidence type="ECO:0000313" key="3">
    <source>
        <dbReference type="Proteomes" id="UP000481153"/>
    </source>
</evidence>
<dbReference type="EMBL" id="VJMJ01000144">
    <property type="protein sequence ID" value="KAF0731319.1"/>
    <property type="molecule type" value="Genomic_DNA"/>
</dbReference>
<evidence type="ECO:0000256" key="1">
    <source>
        <dbReference type="SAM" id="SignalP"/>
    </source>
</evidence>
<keyword evidence="3" id="KW-1185">Reference proteome</keyword>
<organism evidence="2 3">
    <name type="scientific">Aphanomyces euteiches</name>
    <dbReference type="NCBI Taxonomy" id="100861"/>
    <lineage>
        <taxon>Eukaryota</taxon>
        <taxon>Sar</taxon>
        <taxon>Stramenopiles</taxon>
        <taxon>Oomycota</taxon>
        <taxon>Saprolegniomycetes</taxon>
        <taxon>Saprolegniales</taxon>
        <taxon>Verrucalvaceae</taxon>
        <taxon>Aphanomyces</taxon>
    </lineage>
</organism>
<feature type="chain" id="PRO_5026296901" description="Leucine-rich repeat-containing N-terminal plant-type domain-containing protein" evidence="1">
    <location>
        <begin position="18"/>
        <end position="318"/>
    </location>
</feature>
<dbReference type="Gene3D" id="3.80.10.10">
    <property type="entry name" value="Ribonuclease Inhibitor"/>
    <property type="match status" value="1"/>
</dbReference>
<accession>A0A6G0WV19</accession>
<comment type="caution">
    <text evidence="2">The sequence shown here is derived from an EMBL/GenBank/DDBJ whole genome shotgun (WGS) entry which is preliminary data.</text>
</comment>
<keyword evidence="1" id="KW-0732">Signal</keyword>
<dbReference type="VEuPathDB" id="FungiDB:AeMF1_013686"/>
<evidence type="ECO:0000313" key="2">
    <source>
        <dbReference type="EMBL" id="KAF0731319.1"/>
    </source>
</evidence>
<sequence length="318" mass="34782">MNFANVLLLALVAIAQASITLTTCTTSKGVSVPCLNDTATGNLTNLEPSSNQTYDFRNLNISAIQNLPADAQWVDLSNNQITQVLRGIPSKLTFLNLSHNALKTSWINVSIPVVTLDVSYNQGGLAWTPSNTWENFFPKVVRLLHRGNQLKSVSWNQDEWPIFHSVFRALDLSENPGMVVKAYETVTIFINTSVTLTADANSYEDTLKACGNKADRVVQYNITPVVSYSVQGDAVYGKPSPNQTFSVCKVTLGDLMGNSDPTTAAPSSAWCRQPKCSWGAHRIRIICSPGLWTLISFTPQRSSQAPPPLVSFRRSSGL</sequence>
<dbReference type="SUPFAM" id="SSF52058">
    <property type="entry name" value="L domain-like"/>
    <property type="match status" value="1"/>
</dbReference>
<protein>
    <recommendedName>
        <fullName evidence="4">Leucine-rich repeat-containing N-terminal plant-type domain-containing protein</fullName>
    </recommendedName>
</protein>
<proteinExistence type="predicted"/>
<evidence type="ECO:0008006" key="4">
    <source>
        <dbReference type="Google" id="ProtNLM"/>
    </source>
</evidence>
<dbReference type="AlphaFoldDB" id="A0A6G0WV19"/>
<reference evidence="2 3" key="1">
    <citation type="submission" date="2019-07" db="EMBL/GenBank/DDBJ databases">
        <title>Genomics analysis of Aphanomyces spp. identifies a new class of oomycete effector associated with host adaptation.</title>
        <authorList>
            <person name="Gaulin E."/>
        </authorList>
    </citation>
    <scope>NUCLEOTIDE SEQUENCE [LARGE SCALE GENOMIC DNA]</scope>
    <source>
        <strain evidence="2 3">ATCC 201684</strain>
    </source>
</reference>
<name>A0A6G0WV19_9STRA</name>
<feature type="signal peptide" evidence="1">
    <location>
        <begin position="1"/>
        <end position="17"/>
    </location>
</feature>
<gene>
    <name evidence="2" type="ORF">Ae201684_011382</name>
</gene>